<evidence type="ECO:0000256" key="18">
    <source>
        <dbReference type="ARBA" id="ARBA00037982"/>
    </source>
</evidence>
<evidence type="ECO:0000313" key="26">
    <source>
        <dbReference type="Proteomes" id="UP000053097"/>
    </source>
</evidence>
<evidence type="ECO:0000256" key="10">
    <source>
        <dbReference type="ARBA" id="ARBA00022824"/>
    </source>
</evidence>
<dbReference type="GO" id="GO:0003743">
    <property type="term" value="F:translation initiation factor activity"/>
    <property type="evidence" value="ECO:0007669"/>
    <property type="project" value="UniProtKB-KW"/>
</dbReference>
<dbReference type="FunFam" id="1.10.510.10:FF:000251">
    <property type="entry name" value="eukaryotic translation initiation factor 2-alpha kinase 3"/>
    <property type="match status" value="1"/>
</dbReference>
<dbReference type="Gene3D" id="3.30.200.20">
    <property type="entry name" value="Phosphorylase Kinase, domain 1"/>
    <property type="match status" value="1"/>
</dbReference>
<evidence type="ECO:0000256" key="13">
    <source>
        <dbReference type="ARBA" id="ARBA00022989"/>
    </source>
</evidence>
<keyword evidence="24" id="KW-0648">Protein biosynthesis</keyword>
<dbReference type="InterPro" id="IPR017441">
    <property type="entry name" value="Protein_kinase_ATP_BS"/>
</dbReference>
<reference evidence="24 26" key="1">
    <citation type="journal article" date="2014" name="Curr. Biol.">
        <title>The genome of the clonal raider ant Cerapachys biroi.</title>
        <authorList>
            <person name="Oxley P.R."/>
            <person name="Ji L."/>
            <person name="Fetter-Pruneda I."/>
            <person name="McKenzie S.K."/>
            <person name="Li C."/>
            <person name="Hu H."/>
            <person name="Zhang G."/>
            <person name="Kronauer D.J."/>
        </authorList>
    </citation>
    <scope>NUCLEOTIDE SEQUENCE [LARGE SCALE GENOMIC DNA]</scope>
</reference>
<name>A0A026VTZ0_OOCBI</name>
<keyword evidence="11 20" id="KW-0067">ATP-binding</keyword>
<dbReference type="GO" id="GO:0005634">
    <property type="term" value="C:nucleus"/>
    <property type="evidence" value="ECO:0007669"/>
    <property type="project" value="TreeGrafter"/>
</dbReference>
<keyword evidence="24" id="KW-0396">Initiation factor</keyword>
<dbReference type="GO" id="GO:0005524">
    <property type="term" value="F:ATP binding"/>
    <property type="evidence" value="ECO:0007669"/>
    <property type="project" value="UniProtKB-UniRule"/>
</dbReference>
<feature type="signal peptide" evidence="22">
    <location>
        <begin position="1"/>
        <end position="18"/>
    </location>
</feature>
<dbReference type="Gene3D" id="1.10.510.10">
    <property type="entry name" value="Transferase(Phosphotransferase) domain 1"/>
    <property type="match status" value="1"/>
</dbReference>
<dbReference type="GO" id="GO:0006986">
    <property type="term" value="P:response to unfolded protein"/>
    <property type="evidence" value="ECO:0007669"/>
    <property type="project" value="UniProtKB-KW"/>
</dbReference>
<evidence type="ECO:0000256" key="11">
    <source>
        <dbReference type="ARBA" id="ARBA00022840"/>
    </source>
</evidence>
<keyword evidence="16" id="KW-0325">Glycoprotein</keyword>
<feature type="binding site" evidence="20">
    <location>
        <position position="87"/>
    </location>
    <ligand>
        <name>ATP</name>
        <dbReference type="ChEBI" id="CHEBI:30616"/>
    </ligand>
</feature>
<feature type="chain" id="PRO_5033208605" description="non-specific serine/threonine protein kinase" evidence="22">
    <location>
        <begin position="19"/>
        <end position="521"/>
    </location>
</feature>
<sequence length="521" mass="58939">MMMTYMLFHCFSSTMAVAKDAVLPPLIVERHVEIKSNDSSNDDGKNANNFNSRYLTDFEPVDCLGKGGYGVVFEAKNKIDDCNYAIKRIALPNSQDSRERVMREVKALAKLDHQNIVRYFNAWLECPPKGWQEEHDRQWIAKLKSSSGSLEITRTSTVKTSGSVHINVSQTGTSSVDSACEALKLNNVETSDDSFIVFEKSSDNYRYDNDAICINGCSTDSSGESFSSSETEKELADIADDTDHSESIAFENTESDADADDTAEKNEKRKRQQSFSLDLKGKSNHDHKSAKMFLYIQMQLCQRLSLREWLKQHTSVRDSAWVLNIFQQIIDAVEYVHLQGLIHRDLKPSNIFFAYDDKVKIGDFGLVTAMTEGYDGAHTPEDENTSLESDVHTACVGTHLYMSPEQINGQIYNYKVDIYSLGIILFELLTPFLTDMERIMELSNLKKSVFPKDFATNHPAEYNLLKMMLDQNPAKRPTTLGIKATRLTLQSCETVDGLSVDKDSKWHFELPQITRQFSASQ</sequence>
<protein>
    <recommendedName>
        <fullName evidence="2">non-specific serine/threonine protein kinase</fullName>
        <ecNumber evidence="2">2.7.11.1</ecNumber>
    </recommendedName>
    <alternativeName>
        <fullName evidence="19">PRKR-like endoplasmic reticulum kinase</fullName>
    </alternativeName>
</protein>
<dbReference type="PROSITE" id="PS00108">
    <property type="entry name" value="PROTEIN_KINASE_ST"/>
    <property type="match status" value="1"/>
</dbReference>
<keyword evidence="4" id="KW-0597">Phosphoprotein</keyword>
<dbReference type="InterPro" id="IPR000719">
    <property type="entry name" value="Prot_kinase_dom"/>
</dbReference>
<keyword evidence="26" id="KW-1185">Reference proteome</keyword>
<evidence type="ECO:0000256" key="4">
    <source>
        <dbReference type="ARBA" id="ARBA00022553"/>
    </source>
</evidence>
<reference evidence="25 27" key="2">
    <citation type="journal article" date="2018" name="Genome Res.">
        <title>The genomic architecture and molecular evolution of ant odorant receptors.</title>
        <authorList>
            <person name="McKenzie S.K."/>
            <person name="Kronauer D.J.C."/>
        </authorList>
    </citation>
    <scope>NUCLEOTIDE SEQUENCE [LARGE SCALE GENOMIC DNA]</scope>
    <source>
        <strain evidence="25">Clonal line C1</strain>
    </source>
</reference>
<keyword evidence="13" id="KW-1133">Transmembrane helix</keyword>
<evidence type="ECO:0000256" key="16">
    <source>
        <dbReference type="ARBA" id="ARBA00023180"/>
    </source>
</evidence>
<keyword evidence="8 20" id="KW-0547">Nucleotide-binding</keyword>
<evidence type="ECO:0000256" key="1">
    <source>
        <dbReference type="ARBA" id="ARBA00004115"/>
    </source>
</evidence>
<organism evidence="24 26">
    <name type="scientific">Ooceraea biroi</name>
    <name type="common">Clonal raider ant</name>
    <name type="synonym">Cerapachys biroi</name>
    <dbReference type="NCBI Taxonomy" id="2015173"/>
    <lineage>
        <taxon>Eukaryota</taxon>
        <taxon>Metazoa</taxon>
        <taxon>Ecdysozoa</taxon>
        <taxon>Arthropoda</taxon>
        <taxon>Hexapoda</taxon>
        <taxon>Insecta</taxon>
        <taxon>Pterygota</taxon>
        <taxon>Neoptera</taxon>
        <taxon>Endopterygota</taxon>
        <taxon>Hymenoptera</taxon>
        <taxon>Apocrita</taxon>
        <taxon>Aculeata</taxon>
        <taxon>Formicoidea</taxon>
        <taxon>Formicidae</taxon>
        <taxon>Dorylinae</taxon>
        <taxon>Ooceraea</taxon>
    </lineage>
</organism>
<dbReference type="EC" id="2.7.11.1" evidence="2"/>
<keyword evidence="15" id="KW-0472">Membrane</keyword>
<dbReference type="FunFam" id="3.30.200.20:FF:000193">
    <property type="entry name" value="Eukaryotic translation initiation factor 2-alpha kinase 3"/>
    <property type="match status" value="1"/>
</dbReference>
<evidence type="ECO:0000259" key="23">
    <source>
        <dbReference type="PROSITE" id="PS50011"/>
    </source>
</evidence>
<dbReference type="PROSITE" id="PS00107">
    <property type="entry name" value="PROTEIN_KINASE_ATP"/>
    <property type="match status" value="1"/>
</dbReference>
<dbReference type="STRING" id="2015173.A0A026VTZ0"/>
<dbReference type="Pfam" id="PF00069">
    <property type="entry name" value="Pkinase"/>
    <property type="match status" value="2"/>
</dbReference>
<dbReference type="InterPro" id="IPR008271">
    <property type="entry name" value="Ser/Thr_kinase_AS"/>
</dbReference>
<evidence type="ECO:0000256" key="2">
    <source>
        <dbReference type="ARBA" id="ARBA00012513"/>
    </source>
</evidence>
<gene>
    <name evidence="25" type="ORF">DMN91_012244</name>
    <name evidence="24" type="ORF">X777_00266</name>
</gene>
<dbReference type="EMBL" id="QOIP01000013">
    <property type="protein sequence ID" value="RLU15250.1"/>
    <property type="molecule type" value="Genomic_DNA"/>
</dbReference>
<evidence type="ECO:0000313" key="27">
    <source>
        <dbReference type="Proteomes" id="UP000279307"/>
    </source>
</evidence>
<evidence type="ECO:0000256" key="19">
    <source>
        <dbReference type="ARBA" id="ARBA00041500"/>
    </source>
</evidence>
<dbReference type="SUPFAM" id="SSF56112">
    <property type="entry name" value="Protein kinase-like (PK-like)"/>
    <property type="match status" value="1"/>
</dbReference>
<comment type="subcellular location">
    <subcellularLocation>
        <location evidence="1">Endoplasmic reticulum membrane</location>
        <topology evidence="1">Single-pass type I membrane protein</topology>
    </subcellularLocation>
</comment>
<feature type="compositionally biased region" description="Low complexity" evidence="21">
    <location>
        <begin position="220"/>
        <end position="229"/>
    </location>
</feature>
<keyword evidence="6" id="KW-0812">Transmembrane</keyword>
<evidence type="ECO:0000256" key="8">
    <source>
        <dbReference type="ARBA" id="ARBA00022741"/>
    </source>
</evidence>
<dbReference type="SMART" id="SM00220">
    <property type="entry name" value="S_TKc"/>
    <property type="match status" value="1"/>
</dbReference>
<keyword evidence="17" id="KW-0834">Unfolded protein response</keyword>
<dbReference type="PROSITE" id="PS50011">
    <property type="entry name" value="PROTEIN_KINASE_DOM"/>
    <property type="match status" value="1"/>
</dbReference>
<evidence type="ECO:0000256" key="20">
    <source>
        <dbReference type="PROSITE-ProRule" id="PRU10141"/>
    </source>
</evidence>
<comment type="similarity">
    <text evidence="18">Belongs to the protein kinase superfamily. Ser/Thr protein kinase family. GCN2 subfamily.</text>
</comment>
<dbReference type="PANTHER" id="PTHR11042">
    <property type="entry name" value="EUKARYOTIC TRANSLATION INITIATION FACTOR 2-ALPHA KINASE EIF2-ALPHA KINASE -RELATED"/>
    <property type="match status" value="1"/>
</dbReference>
<dbReference type="InterPro" id="IPR050339">
    <property type="entry name" value="CC_SR_Kinase"/>
</dbReference>
<feature type="domain" description="Protein kinase" evidence="23">
    <location>
        <begin position="58"/>
        <end position="489"/>
    </location>
</feature>
<evidence type="ECO:0000313" key="25">
    <source>
        <dbReference type="EMBL" id="RLU15250.1"/>
    </source>
</evidence>
<evidence type="ECO:0000256" key="17">
    <source>
        <dbReference type="ARBA" id="ARBA00023230"/>
    </source>
</evidence>
<keyword evidence="9 24" id="KW-0418">Kinase</keyword>
<evidence type="ECO:0000256" key="22">
    <source>
        <dbReference type="SAM" id="SignalP"/>
    </source>
</evidence>
<dbReference type="OMA" id="LDSKMMR"/>
<dbReference type="Proteomes" id="UP000279307">
    <property type="component" value="Chromosome 13"/>
</dbReference>
<reference evidence="25" key="3">
    <citation type="submission" date="2018-07" db="EMBL/GenBank/DDBJ databases">
        <authorList>
            <person name="Mckenzie S.K."/>
            <person name="Kronauer D.J.C."/>
        </authorList>
    </citation>
    <scope>NUCLEOTIDE SEQUENCE</scope>
    <source>
        <strain evidence="25">Clonal line C1</strain>
    </source>
</reference>
<feature type="compositionally biased region" description="Basic and acidic residues" evidence="21">
    <location>
        <begin position="230"/>
        <end position="246"/>
    </location>
</feature>
<keyword evidence="3" id="KW-0723">Serine/threonine-protein kinase</keyword>
<keyword evidence="14" id="KW-0346">Stress response</keyword>
<feature type="region of interest" description="Disordered" evidence="21">
    <location>
        <begin position="220"/>
        <end position="284"/>
    </location>
</feature>
<keyword evidence="10" id="KW-0256">Endoplasmic reticulum</keyword>
<dbReference type="PANTHER" id="PTHR11042:SF91">
    <property type="entry name" value="EUKARYOTIC TRANSLATION INITIATION FACTOR 2-ALPHA KINASE"/>
    <property type="match status" value="1"/>
</dbReference>
<dbReference type="InterPro" id="IPR011009">
    <property type="entry name" value="Kinase-like_dom_sf"/>
</dbReference>
<keyword evidence="5" id="KW-0808">Transferase</keyword>
<dbReference type="GO" id="GO:0004694">
    <property type="term" value="F:eukaryotic translation initiation factor 2alpha kinase activity"/>
    <property type="evidence" value="ECO:0007669"/>
    <property type="project" value="TreeGrafter"/>
</dbReference>
<evidence type="ECO:0000256" key="12">
    <source>
        <dbReference type="ARBA" id="ARBA00022845"/>
    </source>
</evidence>
<dbReference type="Proteomes" id="UP000053097">
    <property type="component" value="Unassembled WGS sequence"/>
</dbReference>
<accession>A0A026VTZ0</accession>
<evidence type="ECO:0000256" key="5">
    <source>
        <dbReference type="ARBA" id="ARBA00022679"/>
    </source>
</evidence>
<evidence type="ECO:0000256" key="3">
    <source>
        <dbReference type="ARBA" id="ARBA00022527"/>
    </source>
</evidence>
<evidence type="ECO:0000256" key="6">
    <source>
        <dbReference type="ARBA" id="ARBA00022692"/>
    </source>
</evidence>
<evidence type="ECO:0000256" key="7">
    <source>
        <dbReference type="ARBA" id="ARBA00022729"/>
    </source>
</evidence>
<dbReference type="OrthoDB" id="341578at2759"/>
<dbReference type="EMBL" id="KK107997">
    <property type="protein sequence ID" value="EZA46991.1"/>
    <property type="molecule type" value="Genomic_DNA"/>
</dbReference>
<evidence type="ECO:0000256" key="9">
    <source>
        <dbReference type="ARBA" id="ARBA00022777"/>
    </source>
</evidence>
<keyword evidence="7 22" id="KW-0732">Signal</keyword>
<keyword evidence="12" id="KW-0810">Translation regulation</keyword>
<dbReference type="AlphaFoldDB" id="A0A026VTZ0"/>
<evidence type="ECO:0000313" key="24">
    <source>
        <dbReference type="EMBL" id="EZA46991.1"/>
    </source>
</evidence>
<proteinExistence type="inferred from homology"/>
<evidence type="ECO:0000256" key="15">
    <source>
        <dbReference type="ARBA" id="ARBA00023136"/>
    </source>
</evidence>
<evidence type="ECO:0000256" key="21">
    <source>
        <dbReference type="SAM" id="MobiDB-lite"/>
    </source>
</evidence>
<evidence type="ECO:0000256" key="14">
    <source>
        <dbReference type="ARBA" id="ARBA00023016"/>
    </source>
</evidence>
<dbReference type="GO" id="GO:0005789">
    <property type="term" value="C:endoplasmic reticulum membrane"/>
    <property type="evidence" value="ECO:0007669"/>
    <property type="project" value="UniProtKB-SubCell"/>
</dbReference>